<evidence type="ECO:0000256" key="1">
    <source>
        <dbReference type="SAM" id="Phobius"/>
    </source>
</evidence>
<name>A0ABT3JHV9_9SPHN</name>
<evidence type="ECO:0000313" key="4">
    <source>
        <dbReference type="Proteomes" id="UP001526246"/>
    </source>
</evidence>
<dbReference type="Pfam" id="PF09335">
    <property type="entry name" value="VTT_dom"/>
    <property type="match status" value="1"/>
</dbReference>
<proteinExistence type="predicted"/>
<organism evidence="3 4">
    <name type="scientific">Sphingomonas arvum</name>
    <dbReference type="NCBI Taxonomy" id="2992113"/>
    <lineage>
        <taxon>Bacteria</taxon>
        <taxon>Pseudomonadati</taxon>
        <taxon>Pseudomonadota</taxon>
        <taxon>Alphaproteobacteria</taxon>
        <taxon>Sphingomonadales</taxon>
        <taxon>Sphingomonadaceae</taxon>
        <taxon>Sphingomonas</taxon>
    </lineage>
</organism>
<feature type="transmembrane region" description="Helical" evidence="1">
    <location>
        <begin position="125"/>
        <end position="148"/>
    </location>
</feature>
<comment type="caution">
    <text evidence="3">The sequence shown here is derived from an EMBL/GenBank/DDBJ whole genome shotgun (WGS) entry which is preliminary data.</text>
</comment>
<protein>
    <submittedName>
        <fullName evidence="3">DedA family protein</fullName>
    </submittedName>
</protein>
<keyword evidence="1" id="KW-1133">Transmembrane helix</keyword>
<keyword evidence="1" id="KW-0812">Transmembrane</keyword>
<feature type="transmembrane region" description="Helical" evidence="1">
    <location>
        <begin position="12"/>
        <end position="38"/>
    </location>
</feature>
<feature type="transmembrane region" description="Helical" evidence="1">
    <location>
        <begin position="160"/>
        <end position="181"/>
    </location>
</feature>
<dbReference type="PANTHER" id="PTHR42709:SF2">
    <property type="entry name" value="INNER MEMBRANE PROTEIN YOHD"/>
    <property type="match status" value="1"/>
</dbReference>
<dbReference type="InterPro" id="IPR051311">
    <property type="entry name" value="DedA_domain"/>
</dbReference>
<dbReference type="EMBL" id="JAPDOB010000002">
    <property type="protein sequence ID" value="MCW3798667.1"/>
    <property type="molecule type" value="Genomic_DNA"/>
</dbReference>
<dbReference type="RefSeq" id="WP_264883624.1">
    <property type="nucleotide sequence ID" value="NZ_JAPDOB010000002.1"/>
</dbReference>
<gene>
    <name evidence="3" type="ORF">OMW55_12700</name>
</gene>
<keyword evidence="4" id="KW-1185">Reference proteome</keyword>
<accession>A0ABT3JHV9</accession>
<reference evidence="3 4" key="1">
    <citation type="submission" date="2022-10" db="EMBL/GenBank/DDBJ databases">
        <title>Sphingomonas sp.</title>
        <authorList>
            <person name="Jin C."/>
        </authorList>
    </citation>
    <scope>NUCLEOTIDE SEQUENCE [LARGE SCALE GENOMIC DNA]</scope>
    <source>
        <strain evidence="3 4">BN140010</strain>
    </source>
</reference>
<evidence type="ECO:0000313" key="3">
    <source>
        <dbReference type="EMBL" id="MCW3798667.1"/>
    </source>
</evidence>
<keyword evidence="1" id="KW-0472">Membrane</keyword>
<dbReference type="InterPro" id="IPR032816">
    <property type="entry name" value="VTT_dom"/>
</dbReference>
<sequence>MHHAVSHWVEQYGVLGVFLAAFLEGELGVVVGGAMAHLGRLSGLHVLLAAWSAAVISAQLFFVAGRSQRDARWVHKVTDKRAFALAIRWIDRHPRLFCLGYRFVYGMRVVGPVAISLSHMPARTFLLFNLCTALVWACVGVGLGWWFGPELAHLVRRWFTLQRFAVASAVALMLFVGLIAWRARRAARRRAEALAVAELLD</sequence>
<dbReference type="PANTHER" id="PTHR42709">
    <property type="entry name" value="ALKALINE PHOSPHATASE LIKE PROTEIN"/>
    <property type="match status" value="1"/>
</dbReference>
<feature type="transmembrane region" description="Helical" evidence="1">
    <location>
        <begin position="44"/>
        <end position="64"/>
    </location>
</feature>
<evidence type="ECO:0000259" key="2">
    <source>
        <dbReference type="Pfam" id="PF09335"/>
    </source>
</evidence>
<dbReference type="Proteomes" id="UP001526246">
    <property type="component" value="Unassembled WGS sequence"/>
</dbReference>
<feature type="domain" description="VTT" evidence="2">
    <location>
        <begin position="30"/>
        <end position="144"/>
    </location>
</feature>